<keyword evidence="2" id="KW-1003">Cell membrane</keyword>
<evidence type="ECO:0000256" key="7">
    <source>
        <dbReference type="ARBA" id="ARBA00023306"/>
    </source>
</evidence>
<evidence type="ECO:0000259" key="10">
    <source>
        <dbReference type="PROSITE" id="PS51779"/>
    </source>
</evidence>
<dbReference type="AlphaFoldDB" id="A0A9D1SZR4"/>
<dbReference type="EMBL" id="DVOF01000123">
    <property type="protein sequence ID" value="HIV02755.1"/>
    <property type="molecule type" value="Genomic_DNA"/>
</dbReference>
<feature type="transmembrane region" description="Helical" evidence="9">
    <location>
        <begin position="33"/>
        <end position="58"/>
    </location>
</feature>
<keyword evidence="5 9" id="KW-1133">Transmembrane helix</keyword>
<dbReference type="InterPro" id="IPR050487">
    <property type="entry name" value="FtsQ_DivIB"/>
</dbReference>
<comment type="subcellular location">
    <subcellularLocation>
        <location evidence="1">Membrane</location>
    </subcellularLocation>
</comment>
<feature type="domain" description="POTRA" evidence="10">
    <location>
        <begin position="58"/>
        <end position="126"/>
    </location>
</feature>
<accession>A0A9D1SZR4</accession>
<dbReference type="Pfam" id="PF08478">
    <property type="entry name" value="POTRA_1"/>
    <property type="match status" value="1"/>
</dbReference>
<reference evidence="11" key="2">
    <citation type="journal article" date="2021" name="PeerJ">
        <title>Extensive microbial diversity within the chicken gut microbiome revealed by metagenomics and culture.</title>
        <authorList>
            <person name="Gilroy R."/>
            <person name="Ravi A."/>
            <person name="Getino M."/>
            <person name="Pursley I."/>
            <person name="Horton D.L."/>
            <person name="Alikhan N.F."/>
            <person name="Baker D."/>
            <person name="Gharbi K."/>
            <person name="Hall N."/>
            <person name="Watson M."/>
            <person name="Adriaenssens E.M."/>
            <person name="Foster-Nyarko E."/>
            <person name="Jarju S."/>
            <person name="Secka A."/>
            <person name="Antonio M."/>
            <person name="Oren A."/>
            <person name="Chaudhuri R.R."/>
            <person name="La Ragione R."/>
            <person name="Hildebrand F."/>
            <person name="Pallen M.J."/>
        </authorList>
    </citation>
    <scope>NUCLEOTIDE SEQUENCE</scope>
    <source>
        <strain evidence="11">4920</strain>
    </source>
</reference>
<keyword evidence="3" id="KW-0132">Cell division</keyword>
<evidence type="ECO:0000256" key="6">
    <source>
        <dbReference type="ARBA" id="ARBA00023136"/>
    </source>
</evidence>
<organism evidence="11 12">
    <name type="scientific">Candidatus Aphodoplasma excrementigallinarum</name>
    <dbReference type="NCBI Taxonomy" id="2840673"/>
    <lineage>
        <taxon>Bacteria</taxon>
        <taxon>Bacillati</taxon>
        <taxon>Bacillota</taxon>
        <taxon>Clostridia</taxon>
        <taxon>Eubacteriales</taxon>
        <taxon>Candidatus Aphodoplasma</taxon>
    </lineage>
</organism>
<evidence type="ECO:0000256" key="2">
    <source>
        <dbReference type="ARBA" id="ARBA00022475"/>
    </source>
</evidence>
<gene>
    <name evidence="11" type="ORF">IAC74_04210</name>
</gene>
<protein>
    <submittedName>
        <fullName evidence="11">FtsQ-type POTRA domain-containing protein</fullName>
    </submittedName>
</protein>
<evidence type="ECO:0000256" key="8">
    <source>
        <dbReference type="SAM" id="MobiDB-lite"/>
    </source>
</evidence>
<evidence type="ECO:0000256" key="9">
    <source>
        <dbReference type="SAM" id="Phobius"/>
    </source>
</evidence>
<dbReference type="Proteomes" id="UP000886743">
    <property type="component" value="Unassembled WGS sequence"/>
</dbReference>
<evidence type="ECO:0000256" key="3">
    <source>
        <dbReference type="ARBA" id="ARBA00022618"/>
    </source>
</evidence>
<dbReference type="GO" id="GO:0005886">
    <property type="term" value="C:plasma membrane"/>
    <property type="evidence" value="ECO:0007669"/>
    <property type="project" value="TreeGrafter"/>
</dbReference>
<dbReference type="PANTHER" id="PTHR37820">
    <property type="entry name" value="CELL DIVISION PROTEIN DIVIB"/>
    <property type="match status" value="1"/>
</dbReference>
<evidence type="ECO:0000256" key="1">
    <source>
        <dbReference type="ARBA" id="ARBA00004370"/>
    </source>
</evidence>
<comment type="caution">
    <text evidence="11">The sequence shown here is derived from an EMBL/GenBank/DDBJ whole genome shotgun (WGS) entry which is preliminary data.</text>
</comment>
<sequence>MENVREKRNLPARQDDIRTRHMKRQKKKRRRRIFLRTFLLLTLLAVVLFVVAFLTPWFNIAQITVTGNEQLKSEDIIAQSGIYAGNNIFRVSTSQASEQIASMPYVKSVEVRRQLPNKILIEVQESHMAAYLPYAGGYAAIDEAGKVLSLMPEPPEGYMQILGCELKEFKIGQKIKVDADEKFDIILLYIDEFTKAEILSKVNTLDVTNTVDVKFTFENRLEVFCGDSQDVTRKLLTFAEVAYNQLSPNARGEIDLRLDGKAYYRP</sequence>
<dbReference type="InterPro" id="IPR013685">
    <property type="entry name" value="POTRA_FtsQ_type"/>
</dbReference>
<name>A0A9D1SZR4_9FIRM</name>
<keyword evidence="6 9" id="KW-0472">Membrane</keyword>
<keyword evidence="7" id="KW-0131">Cell cycle</keyword>
<keyword evidence="4 9" id="KW-0812">Transmembrane</keyword>
<dbReference type="GO" id="GO:0051301">
    <property type="term" value="P:cell division"/>
    <property type="evidence" value="ECO:0007669"/>
    <property type="project" value="UniProtKB-KW"/>
</dbReference>
<evidence type="ECO:0000313" key="12">
    <source>
        <dbReference type="Proteomes" id="UP000886743"/>
    </source>
</evidence>
<reference evidence="11" key="1">
    <citation type="submission" date="2020-10" db="EMBL/GenBank/DDBJ databases">
        <authorList>
            <person name="Gilroy R."/>
        </authorList>
    </citation>
    <scope>NUCLEOTIDE SEQUENCE</scope>
    <source>
        <strain evidence="11">4920</strain>
    </source>
</reference>
<feature type="compositionally biased region" description="Basic and acidic residues" evidence="8">
    <location>
        <begin position="1"/>
        <end position="19"/>
    </location>
</feature>
<dbReference type="PROSITE" id="PS51779">
    <property type="entry name" value="POTRA"/>
    <property type="match status" value="1"/>
</dbReference>
<evidence type="ECO:0000256" key="5">
    <source>
        <dbReference type="ARBA" id="ARBA00022989"/>
    </source>
</evidence>
<dbReference type="Gene3D" id="3.10.20.310">
    <property type="entry name" value="membrane protein fhac"/>
    <property type="match status" value="1"/>
</dbReference>
<dbReference type="PANTHER" id="PTHR37820:SF1">
    <property type="entry name" value="CELL DIVISION PROTEIN FTSQ"/>
    <property type="match status" value="1"/>
</dbReference>
<evidence type="ECO:0000313" key="11">
    <source>
        <dbReference type="EMBL" id="HIV02755.1"/>
    </source>
</evidence>
<dbReference type="InterPro" id="IPR034746">
    <property type="entry name" value="POTRA"/>
</dbReference>
<evidence type="ECO:0000256" key="4">
    <source>
        <dbReference type="ARBA" id="ARBA00022692"/>
    </source>
</evidence>
<proteinExistence type="predicted"/>
<feature type="region of interest" description="Disordered" evidence="8">
    <location>
        <begin position="1"/>
        <end position="24"/>
    </location>
</feature>